<keyword evidence="2" id="KW-0472">Membrane</keyword>
<gene>
    <name evidence="4" type="ORF">LMG032447_01317</name>
</gene>
<feature type="transmembrane region" description="Helical" evidence="2">
    <location>
        <begin position="212"/>
        <end position="231"/>
    </location>
</feature>
<evidence type="ECO:0000256" key="1">
    <source>
        <dbReference type="ARBA" id="ARBA00009067"/>
    </source>
</evidence>
<feature type="transmembrane region" description="Helical" evidence="2">
    <location>
        <begin position="187"/>
        <end position="205"/>
    </location>
</feature>
<protein>
    <recommendedName>
        <fullName evidence="3">CAAX prenyl protease 2/Lysostaphin resistance protein A-like domain-containing protein</fullName>
    </recommendedName>
</protein>
<feature type="transmembrane region" description="Helical" evidence="2">
    <location>
        <begin position="127"/>
        <end position="148"/>
    </location>
</feature>
<keyword evidence="2" id="KW-0812">Transmembrane</keyword>
<evidence type="ECO:0000259" key="3">
    <source>
        <dbReference type="Pfam" id="PF02517"/>
    </source>
</evidence>
<dbReference type="PANTHER" id="PTHR36435:SF1">
    <property type="entry name" value="CAAX AMINO TERMINAL PROTEASE FAMILY PROTEIN"/>
    <property type="match status" value="1"/>
</dbReference>
<keyword evidence="5" id="KW-1185">Reference proteome</keyword>
<accession>A0ABM9D582</accession>
<comment type="caution">
    <text evidence="4">The sequence shown here is derived from an EMBL/GenBank/DDBJ whole genome shotgun (WGS) entry which is preliminary data.</text>
</comment>
<feature type="transmembrane region" description="Helical" evidence="2">
    <location>
        <begin position="160"/>
        <end position="181"/>
    </location>
</feature>
<keyword evidence="2" id="KW-1133">Transmembrane helix</keyword>
<dbReference type="InterPro" id="IPR052710">
    <property type="entry name" value="CAAX_protease"/>
</dbReference>
<proteinExistence type="inferred from homology"/>
<evidence type="ECO:0000313" key="4">
    <source>
        <dbReference type="EMBL" id="CAH1856570.1"/>
    </source>
</evidence>
<comment type="similarity">
    <text evidence="1">Belongs to the UPF0177 family.</text>
</comment>
<dbReference type="EMBL" id="CAKOEU010000007">
    <property type="protein sequence ID" value="CAH1856570.1"/>
    <property type="molecule type" value="Genomic_DNA"/>
</dbReference>
<name>A0ABM9D582_9LACO</name>
<dbReference type="Proteomes" id="UP000838102">
    <property type="component" value="Unassembled WGS sequence"/>
</dbReference>
<feature type="transmembrane region" description="Helical" evidence="2">
    <location>
        <begin position="87"/>
        <end position="107"/>
    </location>
</feature>
<dbReference type="PANTHER" id="PTHR36435">
    <property type="entry name" value="SLR1288 PROTEIN"/>
    <property type="match status" value="1"/>
</dbReference>
<sequence length="232" mass="26238">MFFVKEKEPIRWRTYLKRIGLLALLLFLYQLAEVPMSLLALPHLSLPWIIFILICSLVAVALIIWYAWYCYQKVYQQVSHKITKSNIYLIIGGYLATVVMAQVFTFLNSKIYGQEDTANDIVLQTLMSHNSIILVAACIFGIFVAPIVEELLFRGFLMRGILVNLKPIYAIIISGLLFSSIHLSSNPISFALYATIGMILAYIYAKTDKIEASITVHMINNAVAMILMALGY</sequence>
<dbReference type="RefSeq" id="WP_248706667.1">
    <property type="nucleotide sequence ID" value="NZ_CAKOET010000008.1"/>
</dbReference>
<evidence type="ECO:0000313" key="5">
    <source>
        <dbReference type="Proteomes" id="UP000838102"/>
    </source>
</evidence>
<reference evidence="4" key="1">
    <citation type="submission" date="2022-03" db="EMBL/GenBank/DDBJ databases">
        <authorList>
            <person name="Hettiarachchi G."/>
        </authorList>
    </citation>
    <scope>NUCLEOTIDE SEQUENCE</scope>
    <source>
        <strain evidence="4">LMG 32447</strain>
    </source>
</reference>
<organism evidence="4 5">
    <name type="scientific">Convivina praedatoris</name>
    <dbReference type="NCBI Taxonomy" id="2880963"/>
    <lineage>
        <taxon>Bacteria</taxon>
        <taxon>Bacillati</taxon>
        <taxon>Bacillota</taxon>
        <taxon>Bacilli</taxon>
        <taxon>Lactobacillales</taxon>
        <taxon>Lactobacillaceae</taxon>
        <taxon>Convivina</taxon>
    </lineage>
</organism>
<dbReference type="Pfam" id="PF02517">
    <property type="entry name" value="Rce1-like"/>
    <property type="match status" value="1"/>
</dbReference>
<evidence type="ECO:0000256" key="2">
    <source>
        <dbReference type="SAM" id="Phobius"/>
    </source>
</evidence>
<feature type="domain" description="CAAX prenyl protease 2/Lysostaphin resistance protein A-like" evidence="3">
    <location>
        <begin position="134"/>
        <end position="223"/>
    </location>
</feature>
<feature type="transmembrane region" description="Helical" evidence="2">
    <location>
        <begin position="48"/>
        <end position="67"/>
    </location>
</feature>
<dbReference type="InterPro" id="IPR003675">
    <property type="entry name" value="Rce1/LyrA-like_dom"/>
</dbReference>